<dbReference type="GO" id="GO:0005886">
    <property type="term" value="C:plasma membrane"/>
    <property type="evidence" value="ECO:0007669"/>
    <property type="project" value="TreeGrafter"/>
</dbReference>
<dbReference type="InterPro" id="IPR001182">
    <property type="entry name" value="FtsW/RodA"/>
</dbReference>
<dbReference type="GO" id="GO:0008955">
    <property type="term" value="F:peptidoglycan glycosyltransferase activity"/>
    <property type="evidence" value="ECO:0007669"/>
    <property type="project" value="UniProtKB-EC"/>
</dbReference>
<dbReference type="GO" id="GO:0015648">
    <property type="term" value="F:lipid-linked peptidoglycan transporter activity"/>
    <property type="evidence" value="ECO:0007669"/>
    <property type="project" value="TreeGrafter"/>
</dbReference>
<gene>
    <name evidence="17" type="ORF">D0433_00855</name>
</gene>
<evidence type="ECO:0000313" key="17">
    <source>
        <dbReference type="EMBL" id="RFM25401.1"/>
    </source>
</evidence>
<name>A0A395M3Z0_9BACT</name>
<keyword evidence="8 16" id="KW-0472">Membrane</keyword>
<evidence type="ECO:0000256" key="10">
    <source>
        <dbReference type="ARBA" id="ARBA00033270"/>
    </source>
</evidence>
<keyword evidence="5" id="KW-0133">Cell shape</keyword>
<dbReference type="PANTHER" id="PTHR30474:SF2">
    <property type="entry name" value="PEPTIDOGLYCAN GLYCOSYLTRANSFERASE FTSW-RELATED"/>
    <property type="match status" value="1"/>
</dbReference>
<evidence type="ECO:0000256" key="7">
    <source>
        <dbReference type="ARBA" id="ARBA00022989"/>
    </source>
</evidence>
<accession>A0A395M3Z0</accession>
<dbReference type="GO" id="GO:0008360">
    <property type="term" value="P:regulation of cell shape"/>
    <property type="evidence" value="ECO:0007669"/>
    <property type="project" value="UniProtKB-KW"/>
</dbReference>
<feature type="transmembrane region" description="Helical" evidence="16">
    <location>
        <begin position="174"/>
        <end position="191"/>
    </location>
</feature>
<evidence type="ECO:0000256" key="15">
    <source>
        <dbReference type="ARBA" id="ARBA00049902"/>
    </source>
</evidence>
<keyword evidence="17" id="KW-0131">Cell cycle</keyword>
<dbReference type="GO" id="GO:0051301">
    <property type="term" value="P:cell division"/>
    <property type="evidence" value="ECO:0007669"/>
    <property type="project" value="UniProtKB-KW"/>
</dbReference>
<dbReference type="Proteomes" id="UP000266389">
    <property type="component" value="Unassembled WGS sequence"/>
</dbReference>
<feature type="transmembrane region" description="Helical" evidence="16">
    <location>
        <begin position="313"/>
        <end position="337"/>
    </location>
</feature>
<comment type="caution">
    <text evidence="17">The sequence shown here is derived from an EMBL/GenBank/DDBJ whole genome shotgun (WGS) entry which is preliminary data.</text>
</comment>
<dbReference type="GO" id="GO:0032153">
    <property type="term" value="C:cell division site"/>
    <property type="evidence" value="ECO:0007669"/>
    <property type="project" value="TreeGrafter"/>
</dbReference>
<evidence type="ECO:0000256" key="3">
    <source>
        <dbReference type="ARBA" id="ARBA00022679"/>
    </source>
</evidence>
<dbReference type="PANTHER" id="PTHR30474">
    <property type="entry name" value="CELL CYCLE PROTEIN"/>
    <property type="match status" value="1"/>
</dbReference>
<evidence type="ECO:0000256" key="4">
    <source>
        <dbReference type="ARBA" id="ARBA00022692"/>
    </source>
</evidence>
<evidence type="ECO:0000256" key="14">
    <source>
        <dbReference type="ARBA" id="ARBA00044770"/>
    </source>
</evidence>
<keyword evidence="6" id="KW-0573">Peptidoglycan synthesis</keyword>
<keyword evidence="4 16" id="KW-0812">Transmembrane</keyword>
<comment type="catalytic activity">
    <reaction evidence="15">
        <text>[GlcNAc-(1-&gt;4)-Mur2Ac(oyl-L-Ala-gamma-D-Glu-L-Lys-D-Ala-D-Ala)](n)-di-trans,octa-cis-undecaprenyl diphosphate + beta-D-GlcNAc-(1-&gt;4)-Mur2Ac(oyl-L-Ala-gamma-D-Glu-L-Lys-D-Ala-D-Ala)-di-trans,octa-cis-undecaprenyl diphosphate = [GlcNAc-(1-&gt;4)-Mur2Ac(oyl-L-Ala-gamma-D-Glu-L-Lys-D-Ala-D-Ala)](n+1)-di-trans,octa-cis-undecaprenyl diphosphate + di-trans,octa-cis-undecaprenyl diphosphate + H(+)</text>
        <dbReference type="Rhea" id="RHEA:23708"/>
        <dbReference type="Rhea" id="RHEA-COMP:9602"/>
        <dbReference type="Rhea" id="RHEA-COMP:9603"/>
        <dbReference type="ChEBI" id="CHEBI:15378"/>
        <dbReference type="ChEBI" id="CHEBI:58405"/>
        <dbReference type="ChEBI" id="CHEBI:60033"/>
        <dbReference type="ChEBI" id="CHEBI:78435"/>
        <dbReference type="EC" id="2.4.99.28"/>
    </reaction>
</comment>
<dbReference type="EC" id="2.4.99.28" evidence="14"/>
<evidence type="ECO:0000256" key="5">
    <source>
        <dbReference type="ARBA" id="ARBA00022960"/>
    </source>
</evidence>
<feature type="transmembrane region" description="Helical" evidence="16">
    <location>
        <begin position="343"/>
        <end position="366"/>
    </location>
</feature>
<evidence type="ECO:0000256" key="16">
    <source>
        <dbReference type="SAM" id="Phobius"/>
    </source>
</evidence>
<feature type="transmembrane region" description="Helical" evidence="16">
    <location>
        <begin position="279"/>
        <end position="301"/>
    </location>
</feature>
<reference evidence="17 18" key="1">
    <citation type="journal article" date="2011" name="ISME J.">
        <title>Community ecology of hot spring cyanobacterial mats: predominant populations and their functional potential.</title>
        <authorList>
            <person name="Klatt C.G."/>
            <person name="Wood J.M."/>
            <person name="Rusch D.B."/>
            <person name="Bateson M.M."/>
            <person name="Hamamura N."/>
            <person name="Heidelberg J.F."/>
            <person name="Grossman A.R."/>
            <person name="Bhaya D."/>
            <person name="Cohan F.M."/>
            <person name="Kuhl M."/>
            <person name="Bryant D.A."/>
            <person name="Ward D.M."/>
        </authorList>
    </citation>
    <scope>NUCLEOTIDE SEQUENCE [LARGE SCALE GENOMIC DNA]</scope>
    <source>
        <strain evidence="17">OS</strain>
    </source>
</reference>
<evidence type="ECO:0000256" key="6">
    <source>
        <dbReference type="ARBA" id="ARBA00022984"/>
    </source>
</evidence>
<evidence type="ECO:0000256" key="2">
    <source>
        <dbReference type="ARBA" id="ARBA00022676"/>
    </source>
</evidence>
<sequence>MISGSLVPEKTFESLAGKLLLLLVVILMCIGVLAVYSSGAGWGAKKFDSDAYFLWRQAAYAVLGLVVIFIVGGVDYKVLKSFSKMILVVSLVLLAMLLVLKSLGIITGAARWIGYGRVKFQASDLAKYALIVHLATMLSEKQRYIKDLERAYYPMLMVILAVCSLVALEPNFSTAAVLMVIGFAMLFIGGASLKHLALTLLPMVLLATVFALSADYRRERLLTFVGIGSQKASYQVEQALIGLGNGGLTGLGIGASKQRELFLPASYNDFIFAIFGEEYGFIGAVALLLLFGGIMVCGLLIAQNALDDFGKFLGYGITIALCLYAFVNAGVACQLLPTTGLPMPFVSYGGSAMLFNAFGVGVLISISREKKRLARGKESGEALKQKSETHA</sequence>
<comment type="subcellular location">
    <subcellularLocation>
        <location evidence="1">Membrane</location>
        <topology evidence="1">Multi-pass membrane protein</topology>
    </subcellularLocation>
</comment>
<keyword evidence="3" id="KW-0808">Transferase</keyword>
<feature type="transmembrane region" description="Helical" evidence="16">
    <location>
        <begin position="20"/>
        <end position="42"/>
    </location>
</feature>
<feature type="transmembrane region" description="Helical" evidence="16">
    <location>
        <begin position="86"/>
        <end position="114"/>
    </location>
</feature>
<dbReference type="Pfam" id="PF01098">
    <property type="entry name" value="FTSW_RODA_SPOVE"/>
    <property type="match status" value="1"/>
</dbReference>
<keyword evidence="2" id="KW-0328">Glycosyltransferase</keyword>
<protein>
    <recommendedName>
        <fullName evidence="12">Probable peptidoglycan glycosyltransferase FtsW</fullName>
        <ecNumber evidence="14">2.4.99.28</ecNumber>
    </recommendedName>
    <alternativeName>
        <fullName evidence="13">Cell division protein FtsW</fullName>
    </alternativeName>
    <alternativeName>
        <fullName evidence="10">Cell wall polymerase</fullName>
    </alternativeName>
    <alternativeName>
        <fullName evidence="9">Peptidoglycan polymerase</fullName>
    </alternativeName>
</protein>
<evidence type="ECO:0000256" key="1">
    <source>
        <dbReference type="ARBA" id="ARBA00004141"/>
    </source>
</evidence>
<dbReference type="GO" id="GO:0009252">
    <property type="term" value="P:peptidoglycan biosynthetic process"/>
    <property type="evidence" value="ECO:0007669"/>
    <property type="project" value="UniProtKB-KW"/>
</dbReference>
<evidence type="ECO:0000256" key="13">
    <source>
        <dbReference type="ARBA" id="ARBA00041418"/>
    </source>
</evidence>
<feature type="transmembrane region" description="Helical" evidence="16">
    <location>
        <begin position="151"/>
        <end position="168"/>
    </location>
</feature>
<evidence type="ECO:0000256" key="8">
    <source>
        <dbReference type="ARBA" id="ARBA00023136"/>
    </source>
</evidence>
<keyword evidence="7 16" id="KW-1133">Transmembrane helix</keyword>
<keyword evidence="17" id="KW-0132">Cell division</keyword>
<organism evidence="17 18">
    <name type="scientific">Candidatus Thermochlorobacter aerophilus</name>
    <dbReference type="NCBI Taxonomy" id="1868324"/>
    <lineage>
        <taxon>Bacteria</taxon>
        <taxon>Pseudomonadati</taxon>
        <taxon>Chlorobiota</taxon>
        <taxon>Chlorobiia</taxon>
        <taxon>Chlorobiales</taxon>
        <taxon>Candidatus Thermochlorobacteriaceae</taxon>
        <taxon>Candidatus Thermochlorobacter</taxon>
    </lineage>
</organism>
<evidence type="ECO:0000313" key="18">
    <source>
        <dbReference type="Proteomes" id="UP000266389"/>
    </source>
</evidence>
<evidence type="ECO:0000256" key="11">
    <source>
        <dbReference type="ARBA" id="ARBA00038053"/>
    </source>
</evidence>
<dbReference type="AlphaFoldDB" id="A0A395M3Z0"/>
<evidence type="ECO:0000256" key="9">
    <source>
        <dbReference type="ARBA" id="ARBA00032370"/>
    </source>
</evidence>
<proteinExistence type="inferred from homology"/>
<feature type="transmembrane region" description="Helical" evidence="16">
    <location>
        <begin position="54"/>
        <end position="74"/>
    </location>
</feature>
<comment type="similarity">
    <text evidence="11">Belongs to the SEDS family. FtsW subfamily.</text>
</comment>
<evidence type="ECO:0000256" key="12">
    <source>
        <dbReference type="ARBA" id="ARBA00041185"/>
    </source>
</evidence>
<dbReference type="EMBL" id="PHFL01000006">
    <property type="protein sequence ID" value="RFM25401.1"/>
    <property type="molecule type" value="Genomic_DNA"/>
</dbReference>